<dbReference type="SUPFAM" id="SSF51735">
    <property type="entry name" value="NAD(P)-binding Rossmann-fold domains"/>
    <property type="match status" value="1"/>
</dbReference>
<reference evidence="3 4" key="1">
    <citation type="submission" date="2017-02" db="EMBL/GenBank/DDBJ databases">
        <title>The new phylogeny of genus Mycobacterium.</title>
        <authorList>
            <person name="Tortoli E."/>
            <person name="Trovato A."/>
            <person name="Cirillo D.M."/>
        </authorList>
    </citation>
    <scope>NUCLEOTIDE SEQUENCE [LARGE SCALE GENOMIC DNA]</scope>
    <source>
        <strain evidence="3 4">FI-09383</strain>
    </source>
</reference>
<dbReference type="InterPro" id="IPR029752">
    <property type="entry name" value="D-isomer_DH_CS1"/>
</dbReference>
<accession>A0A1X0D8L4</accession>
<dbReference type="RefSeq" id="WP_083042353.1">
    <property type="nucleotide sequence ID" value="NZ_MVHP01000002.1"/>
</dbReference>
<dbReference type="STRING" id="81858.BST23_02725"/>
<comment type="caution">
    <text evidence="3">The sequence shown here is derived from an EMBL/GenBank/DDBJ whole genome shotgun (WGS) entry which is preliminary data.</text>
</comment>
<gene>
    <name evidence="3" type="ORF">BST23_02725</name>
</gene>
<dbReference type="AlphaFoldDB" id="A0A1X0D8L4"/>
<feature type="domain" description="D-isomer specific 2-hydroxyacid dehydrogenase NAD-binding" evidence="2">
    <location>
        <begin position="104"/>
        <end position="273"/>
    </location>
</feature>
<dbReference type="PANTHER" id="PTHR10996:SF283">
    <property type="entry name" value="GLYOXYLATE_HYDROXYPYRUVATE REDUCTASE B"/>
    <property type="match status" value="1"/>
</dbReference>
<dbReference type="Gene3D" id="3.40.50.720">
    <property type="entry name" value="NAD(P)-binding Rossmann-like Domain"/>
    <property type="match status" value="2"/>
</dbReference>
<protein>
    <submittedName>
        <fullName evidence="3">Hydroxyacid dehydrogenase</fullName>
    </submittedName>
</protein>
<dbReference type="SUPFAM" id="SSF52283">
    <property type="entry name" value="Formate/glycerate dehydrogenase catalytic domain-like"/>
    <property type="match status" value="1"/>
</dbReference>
<dbReference type="Proteomes" id="UP000192772">
    <property type="component" value="Unassembled WGS sequence"/>
</dbReference>
<dbReference type="GO" id="GO:0016618">
    <property type="term" value="F:hydroxypyruvate reductase [NAD(P)H] activity"/>
    <property type="evidence" value="ECO:0007669"/>
    <property type="project" value="TreeGrafter"/>
</dbReference>
<evidence type="ECO:0000313" key="4">
    <source>
        <dbReference type="Proteomes" id="UP000192772"/>
    </source>
</evidence>
<dbReference type="CDD" id="cd12172">
    <property type="entry name" value="PGDH_like_2"/>
    <property type="match status" value="1"/>
</dbReference>
<dbReference type="PROSITE" id="PS00065">
    <property type="entry name" value="D_2_HYDROXYACID_DH_1"/>
    <property type="match status" value="1"/>
</dbReference>
<dbReference type="GO" id="GO:0051287">
    <property type="term" value="F:NAD binding"/>
    <property type="evidence" value="ECO:0007669"/>
    <property type="project" value="InterPro"/>
</dbReference>
<evidence type="ECO:0000256" key="1">
    <source>
        <dbReference type="ARBA" id="ARBA00023002"/>
    </source>
</evidence>
<dbReference type="GO" id="GO:0005829">
    <property type="term" value="C:cytosol"/>
    <property type="evidence" value="ECO:0007669"/>
    <property type="project" value="TreeGrafter"/>
</dbReference>
<dbReference type="InterPro" id="IPR006140">
    <property type="entry name" value="D-isomer_DH_NAD-bd"/>
</dbReference>
<keyword evidence="1" id="KW-0560">Oxidoreductase</keyword>
<proteinExistence type="predicted"/>
<dbReference type="PANTHER" id="PTHR10996">
    <property type="entry name" value="2-HYDROXYACID DEHYDROGENASE-RELATED"/>
    <property type="match status" value="1"/>
</dbReference>
<dbReference type="EMBL" id="MVHP01000002">
    <property type="protein sequence ID" value="ORA68756.1"/>
    <property type="molecule type" value="Genomic_DNA"/>
</dbReference>
<dbReference type="Pfam" id="PF02826">
    <property type="entry name" value="2-Hacid_dh_C"/>
    <property type="match status" value="1"/>
</dbReference>
<dbReference type="InterPro" id="IPR036291">
    <property type="entry name" value="NAD(P)-bd_dom_sf"/>
</dbReference>
<evidence type="ECO:0000259" key="2">
    <source>
        <dbReference type="Pfam" id="PF02826"/>
    </source>
</evidence>
<name>A0A1X0D8L4_9MYCO</name>
<evidence type="ECO:0000313" key="3">
    <source>
        <dbReference type="EMBL" id="ORA68756.1"/>
    </source>
</evidence>
<organism evidence="3 4">
    <name type="scientific">Mycolicibacterium elephantis</name>
    <dbReference type="NCBI Taxonomy" id="81858"/>
    <lineage>
        <taxon>Bacteria</taxon>
        <taxon>Bacillati</taxon>
        <taxon>Actinomycetota</taxon>
        <taxon>Actinomycetes</taxon>
        <taxon>Mycobacteriales</taxon>
        <taxon>Mycobacteriaceae</taxon>
        <taxon>Mycolicibacterium</taxon>
    </lineage>
</organism>
<dbReference type="OrthoDB" id="117809at2"/>
<dbReference type="InterPro" id="IPR050223">
    <property type="entry name" value="D-isomer_2-hydroxyacid_DH"/>
</dbReference>
<sequence>MQNALPRHRKRIEDAGYGLVVPEVKGQRLDSDELVAVAHDCVGLVAGDDDLGRQTLAALPKLKVLVRWGIGTDTVDFDAARELGVVVRNTPGVFGDEVADSAFGYILNLARGHHLIDAAVRRGEWKKLEGITLAGETLGVVGAGSIGSAVLRRGLGFGMSVFACDPYFQGELPRGATLIELDDLLQRSRFIVLTAPSNTSTRGMINALTLAKMRPDAFLVNVARGDLVIENDLIAALESGALAGAGLDVYEVEPLPTGSALRRLNVVLGSHNGSNATAGVMRASQRAVDILLEELGHT</sequence>
<dbReference type="GO" id="GO:0030267">
    <property type="term" value="F:glyoxylate reductase (NADPH) activity"/>
    <property type="evidence" value="ECO:0007669"/>
    <property type="project" value="TreeGrafter"/>
</dbReference>